<gene>
    <name evidence="1" type="ORF">GYH36_07520</name>
</gene>
<dbReference type="InterPro" id="IPR011664">
    <property type="entry name" value="Abi_system_AbiD/AbiF-like"/>
</dbReference>
<dbReference type="RefSeq" id="WP_162289532.1">
    <property type="nucleotide sequence ID" value="NZ_JAAFAN010000019.1"/>
</dbReference>
<proteinExistence type="predicted"/>
<reference evidence="1 2" key="1">
    <citation type="journal article" date="2021" name="Arch. Microbiol.">
        <title>Cellulosimicrobium fucosivorans sp. nov., isolated from San Elijo Lagoon, contains a fucose metabolic pathway linked to carotenoid production.</title>
        <authorList>
            <person name="Aviles F.A."/>
            <person name="Kyndt J.A."/>
        </authorList>
    </citation>
    <scope>NUCLEOTIDE SEQUENCE [LARGE SCALE GENOMIC DNA]</scope>
    <source>
        <strain evidence="1 2">SE3</strain>
    </source>
</reference>
<name>A0ABX0B9N6_9MICO</name>
<sequence>MGDYTKTWLSVDEQATKLADRGVDVEPREHTLALLRGIGYYRLTGYLYPFRDSEKHTDGADGKTRVEVLSTYRPGASTKHIARVIDFDRQLRLHVLDGVERIEVAVRMRIDYVLGRRSPLAHLDPDNFLPAFTAAQIDDSTGWRTQPSKHTEWLRRVGERCNGSDEAFVAHFKEKYDGQMPIWALTEILELGHLSHPYQGLHEQDALEIAAAFGVPTKRLMTSWLASVNYVRNVAAHHARLFNRKLQNAPSRPKAGKVPLLDHLRAEDTAKSTFGVYNALAVIAYLLRSIGDDAAWRRGLVELLESFPSAPGLTIAAVGAPQGWAHQALWSGTPNPTSV</sequence>
<evidence type="ECO:0000313" key="1">
    <source>
        <dbReference type="EMBL" id="NDO89309.1"/>
    </source>
</evidence>
<organism evidence="1 2">
    <name type="scientific">Cellulosimicrobium composti</name>
    <dbReference type="NCBI Taxonomy" id="2672572"/>
    <lineage>
        <taxon>Bacteria</taxon>
        <taxon>Bacillati</taxon>
        <taxon>Actinomycetota</taxon>
        <taxon>Actinomycetes</taxon>
        <taxon>Micrococcales</taxon>
        <taxon>Promicromonosporaceae</taxon>
        <taxon>Cellulosimicrobium</taxon>
    </lineage>
</organism>
<accession>A0ABX0B9N6</accession>
<comment type="caution">
    <text evidence="1">The sequence shown here is derived from an EMBL/GenBank/DDBJ whole genome shotgun (WGS) entry which is preliminary data.</text>
</comment>
<evidence type="ECO:0000313" key="2">
    <source>
        <dbReference type="Proteomes" id="UP000471672"/>
    </source>
</evidence>
<dbReference type="Proteomes" id="UP000471672">
    <property type="component" value="Unassembled WGS sequence"/>
</dbReference>
<protein>
    <submittedName>
        <fullName evidence="1">Abi family protein</fullName>
    </submittedName>
</protein>
<dbReference type="EMBL" id="JAAFAN010000019">
    <property type="protein sequence ID" value="NDO89309.1"/>
    <property type="molecule type" value="Genomic_DNA"/>
</dbReference>
<dbReference type="Pfam" id="PF07751">
    <property type="entry name" value="Abi_2"/>
    <property type="match status" value="1"/>
</dbReference>
<keyword evidence="2" id="KW-1185">Reference proteome</keyword>